<dbReference type="Proteomes" id="UP000887581">
    <property type="component" value="Unplaced"/>
</dbReference>
<dbReference type="AlphaFoldDB" id="A0A915Q5T5"/>
<organism evidence="2 3">
    <name type="scientific">Setaria digitata</name>
    <dbReference type="NCBI Taxonomy" id="48799"/>
    <lineage>
        <taxon>Eukaryota</taxon>
        <taxon>Metazoa</taxon>
        <taxon>Ecdysozoa</taxon>
        <taxon>Nematoda</taxon>
        <taxon>Chromadorea</taxon>
        <taxon>Rhabditida</taxon>
        <taxon>Spirurina</taxon>
        <taxon>Spiruromorpha</taxon>
        <taxon>Filarioidea</taxon>
        <taxon>Setariidae</taxon>
        <taxon>Setaria</taxon>
    </lineage>
</organism>
<proteinExistence type="predicted"/>
<dbReference type="WBParaSite" id="sdigi.contig642.g9338.t1">
    <property type="protein sequence ID" value="sdigi.contig642.g9338.t1"/>
    <property type="gene ID" value="sdigi.contig642.g9338"/>
</dbReference>
<name>A0A915Q5T5_9BILA</name>
<accession>A0A915Q5T5</accession>
<evidence type="ECO:0000313" key="2">
    <source>
        <dbReference type="Proteomes" id="UP000887581"/>
    </source>
</evidence>
<evidence type="ECO:0000313" key="3">
    <source>
        <dbReference type="WBParaSite" id="sdigi.contig642.g9338.t1"/>
    </source>
</evidence>
<keyword evidence="2" id="KW-1185">Reference proteome</keyword>
<feature type="compositionally biased region" description="Pro residues" evidence="1">
    <location>
        <begin position="100"/>
        <end position="113"/>
    </location>
</feature>
<reference evidence="3" key="1">
    <citation type="submission" date="2022-11" db="UniProtKB">
        <authorList>
            <consortium name="WormBaseParasite"/>
        </authorList>
    </citation>
    <scope>IDENTIFICATION</scope>
</reference>
<evidence type="ECO:0000256" key="1">
    <source>
        <dbReference type="SAM" id="MobiDB-lite"/>
    </source>
</evidence>
<feature type="region of interest" description="Disordered" evidence="1">
    <location>
        <begin position="89"/>
        <end position="175"/>
    </location>
</feature>
<sequence>MIYGSTESDFVKLNPIRVTPHSLRDYPHHSNNLSTNSIRNSPKQSTAIFRLRGSSDGYCTVGRLYEEIPGSRVFNVELPKNSVTYTPRREPIYGISTIRRPPPTCRPPPPPSQDSPLSLDSSGNSVEKEFDLIRTGTSPKRSTDDDKSRNSGNSGDNGRESGYGTAPNRSWNSPMIVHQQKRVSLRQSEDIIRRQTPLAVYAHRSNAHPMTYV</sequence>
<protein>
    <submittedName>
        <fullName evidence="3">Uncharacterized protein</fullName>
    </submittedName>
</protein>